<gene>
    <name evidence="1" type="ORF">SAMN04488498_11427</name>
</gene>
<dbReference type="RefSeq" id="WP_149762117.1">
    <property type="nucleotide sequence ID" value="NZ_BSPE01000018.1"/>
</dbReference>
<organism evidence="1 2">
    <name type="scientific">Neomesorhizobium albiziae</name>
    <dbReference type="NCBI Taxonomy" id="335020"/>
    <lineage>
        <taxon>Bacteria</taxon>
        <taxon>Pseudomonadati</taxon>
        <taxon>Pseudomonadota</taxon>
        <taxon>Alphaproteobacteria</taxon>
        <taxon>Hyphomicrobiales</taxon>
        <taxon>Phyllobacteriaceae</taxon>
        <taxon>Neomesorhizobium</taxon>
    </lineage>
</organism>
<name>A0A1I4CQL4_9HYPH</name>
<dbReference type="AlphaFoldDB" id="A0A1I4CQL4"/>
<reference evidence="1 2" key="1">
    <citation type="submission" date="2016-10" db="EMBL/GenBank/DDBJ databases">
        <authorList>
            <person name="Varghese N."/>
            <person name="Submissions S."/>
        </authorList>
    </citation>
    <scope>NUCLEOTIDE SEQUENCE [LARGE SCALE GENOMIC DNA]</scope>
    <source>
        <strain evidence="1 2">DSM 21822</strain>
    </source>
</reference>
<dbReference type="OrthoDB" id="9805663at2"/>
<dbReference type="EMBL" id="FOSL01000014">
    <property type="protein sequence ID" value="SFK83195.1"/>
    <property type="molecule type" value="Genomic_DNA"/>
</dbReference>
<sequence length="70" mass="7925">MADSGGPFPSTNATLLAIRKEIYLAFDHLDASPELLAIIGEWGRVKSDEETLNALSEFNRRWSHRNTRHT</sequence>
<protein>
    <submittedName>
        <fullName evidence="1">Uncharacterized protein</fullName>
    </submittedName>
</protein>
<keyword evidence="2" id="KW-1185">Reference proteome</keyword>
<accession>A0A1I4CQL4</accession>
<proteinExistence type="predicted"/>
<evidence type="ECO:0000313" key="1">
    <source>
        <dbReference type="EMBL" id="SFK83195.1"/>
    </source>
</evidence>
<dbReference type="Proteomes" id="UP000323300">
    <property type="component" value="Unassembled WGS sequence"/>
</dbReference>
<evidence type="ECO:0000313" key="2">
    <source>
        <dbReference type="Proteomes" id="UP000323300"/>
    </source>
</evidence>